<comment type="subunit">
    <text evidence="2">Homodimer.</text>
</comment>
<evidence type="ECO:0000256" key="2">
    <source>
        <dbReference type="ARBA" id="ARBA00011738"/>
    </source>
</evidence>
<evidence type="ECO:0000256" key="1">
    <source>
        <dbReference type="ARBA" id="ARBA00001933"/>
    </source>
</evidence>
<dbReference type="SUPFAM" id="SSF53383">
    <property type="entry name" value="PLP-dependent transferases"/>
    <property type="match status" value="1"/>
</dbReference>
<dbReference type="InterPro" id="IPR015421">
    <property type="entry name" value="PyrdxlP-dep_Trfase_major"/>
</dbReference>
<feature type="domain" description="Aminotransferase class I/classII large" evidence="7">
    <location>
        <begin position="1"/>
        <end position="350"/>
    </location>
</feature>
<keyword evidence="4 8" id="KW-0808">Transferase</keyword>
<dbReference type="Proteomes" id="UP000241394">
    <property type="component" value="Chromosome LG2"/>
</dbReference>
<dbReference type="EMBL" id="NKQK01000002">
    <property type="protein sequence ID" value="PSS34746.1"/>
    <property type="molecule type" value="Genomic_DNA"/>
</dbReference>
<dbReference type="InParanoid" id="A0A2R6RXK7"/>
<dbReference type="Gramene" id="PSS34746">
    <property type="protein sequence ID" value="PSS34746"/>
    <property type="gene ID" value="CEY00_Acc01854"/>
</dbReference>
<dbReference type="PANTHER" id="PTHR11879">
    <property type="entry name" value="ASPARTATE AMINOTRANSFERASE"/>
    <property type="match status" value="1"/>
</dbReference>
<keyword evidence="5" id="KW-0663">Pyridoxal phosphate</keyword>
<dbReference type="PRINTS" id="PR00799">
    <property type="entry name" value="TRANSAMINASE"/>
</dbReference>
<evidence type="ECO:0000313" key="8">
    <source>
        <dbReference type="EMBL" id="PSS34746.1"/>
    </source>
</evidence>
<sequence>GAYRDDEGRPVALQCVRDTETKIAGSQFLESLPSAVNTKLVEESAQLAYGKETDIVQERRFAGIQALLGTGACHLFAEFQRRFHPKSPIYLPVSTWCNHHNIWIDAQVPVRTFDYHPDSKGLYFTALMDDIKMSLVDTICYGSRKQLLLLLKEHSCLLTRFPVFDLNRGKHISAPDNSFFLLHPCAHNPAGVNPNEEQWREISHQLKVKNHFPFFDMAYQGLASGDIDRDVKTMKMFRENGCLIGRAQPFTKIMGLYGHRVGCLSILSADEKQAIAIRSQLQQIARVMYSSPPVHGSLLVSTILGDSQLKALWEEEVKAMGARLIRMRAKLCESLEKLDSTLNWECITNQ</sequence>
<dbReference type="PANTHER" id="PTHR11879:SF14">
    <property type="entry name" value="ASPARTATE AMINOTRANSFERASE"/>
    <property type="match status" value="1"/>
</dbReference>
<dbReference type="InterPro" id="IPR015424">
    <property type="entry name" value="PyrdxlP-dep_Trfase"/>
</dbReference>
<feature type="non-terminal residue" evidence="8">
    <location>
        <position position="350"/>
    </location>
</feature>
<accession>A0A2R6RXK7</accession>
<dbReference type="GO" id="GO:0005739">
    <property type="term" value="C:mitochondrion"/>
    <property type="evidence" value="ECO:0007669"/>
    <property type="project" value="TreeGrafter"/>
</dbReference>
<protein>
    <submittedName>
        <fullName evidence="8">Aspartate aminotransferase</fullName>
    </submittedName>
</protein>
<evidence type="ECO:0000256" key="3">
    <source>
        <dbReference type="ARBA" id="ARBA00022576"/>
    </source>
</evidence>
<dbReference type="GO" id="GO:0030170">
    <property type="term" value="F:pyridoxal phosphate binding"/>
    <property type="evidence" value="ECO:0007669"/>
    <property type="project" value="InterPro"/>
</dbReference>
<keyword evidence="9" id="KW-1185">Reference proteome</keyword>
<evidence type="ECO:0000256" key="4">
    <source>
        <dbReference type="ARBA" id="ARBA00022679"/>
    </source>
</evidence>
<reference evidence="8 9" key="1">
    <citation type="submission" date="2017-07" db="EMBL/GenBank/DDBJ databases">
        <title>An improved, manually edited Actinidia chinensis var. chinensis (kiwifruit) genome highlights the challenges associated with draft genomes and gene prediction in plants.</title>
        <authorList>
            <person name="Pilkington S."/>
            <person name="Crowhurst R."/>
            <person name="Hilario E."/>
            <person name="Nardozza S."/>
            <person name="Fraser L."/>
            <person name="Peng Y."/>
            <person name="Gunaseelan K."/>
            <person name="Simpson R."/>
            <person name="Tahir J."/>
            <person name="Deroles S."/>
            <person name="Templeton K."/>
            <person name="Luo Z."/>
            <person name="Davy M."/>
            <person name="Cheng C."/>
            <person name="Mcneilage M."/>
            <person name="Scaglione D."/>
            <person name="Liu Y."/>
            <person name="Zhang Q."/>
            <person name="Datson P."/>
            <person name="De Silva N."/>
            <person name="Gardiner S."/>
            <person name="Bassett H."/>
            <person name="Chagne D."/>
            <person name="Mccallum J."/>
            <person name="Dzierzon H."/>
            <person name="Deng C."/>
            <person name="Wang Y.-Y."/>
            <person name="Barron N."/>
            <person name="Manako K."/>
            <person name="Bowen J."/>
            <person name="Foster T."/>
            <person name="Erridge Z."/>
            <person name="Tiffin H."/>
            <person name="Waite C."/>
            <person name="Davies K."/>
            <person name="Grierson E."/>
            <person name="Laing W."/>
            <person name="Kirk R."/>
            <person name="Chen X."/>
            <person name="Wood M."/>
            <person name="Montefiori M."/>
            <person name="Brummell D."/>
            <person name="Schwinn K."/>
            <person name="Catanach A."/>
            <person name="Fullerton C."/>
            <person name="Li D."/>
            <person name="Meiyalaghan S."/>
            <person name="Nieuwenhuizen N."/>
            <person name="Read N."/>
            <person name="Prakash R."/>
            <person name="Hunter D."/>
            <person name="Zhang H."/>
            <person name="Mckenzie M."/>
            <person name="Knabel M."/>
            <person name="Harris A."/>
            <person name="Allan A."/>
            <person name="Chen A."/>
            <person name="Janssen B."/>
            <person name="Plunkett B."/>
            <person name="Dwamena C."/>
            <person name="Voogd C."/>
            <person name="Leif D."/>
            <person name="Lafferty D."/>
            <person name="Souleyre E."/>
            <person name="Varkonyi-Gasic E."/>
            <person name="Gambi F."/>
            <person name="Hanley J."/>
            <person name="Yao J.-L."/>
            <person name="Cheung J."/>
            <person name="David K."/>
            <person name="Warren B."/>
            <person name="Marsh K."/>
            <person name="Snowden K."/>
            <person name="Lin-Wang K."/>
            <person name="Brian L."/>
            <person name="Martinez-Sanchez M."/>
            <person name="Wang M."/>
            <person name="Ileperuma N."/>
            <person name="Macnee N."/>
            <person name="Campin R."/>
            <person name="Mcatee P."/>
            <person name="Drummond R."/>
            <person name="Espley R."/>
            <person name="Ireland H."/>
            <person name="Wu R."/>
            <person name="Atkinson R."/>
            <person name="Karunairetnam S."/>
            <person name="Bulley S."/>
            <person name="Chunkath S."/>
            <person name="Hanley Z."/>
            <person name="Storey R."/>
            <person name="Thrimawithana A."/>
            <person name="Thomson S."/>
            <person name="David C."/>
            <person name="Testolin R."/>
        </authorList>
    </citation>
    <scope>NUCLEOTIDE SEQUENCE [LARGE SCALE GENOMIC DNA]</scope>
    <source>
        <strain evidence="9">cv. Red5</strain>
        <tissue evidence="8">Young leaf</tissue>
    </source>
</reference>
<dbReference type="InterPro" id="IPR000796">
    <property type="entry name" value="Asp_trans"/>
</dbReference>
<gene>
    <name evidence="8" type="ORF">CEY00_Acc01854</name>
</gene>
<dbReference type="OMA" id="NIWIDAQ"/>
<dbReference type="OrthoDB" id="6752799at2759"/>
<evidence type="ECO:0000259" key="7">
    <source>
        <dbReference type="Pfam" id="PF00155"/>
    </source>
</evidence>
<evidence type="ECO:0000256" key="6">
    <source>
        <dbReference type="ARBA" id="ARBA00049185"/>
    </source>
</evidence>
<dbReference type="GO" id="GO:0006520">
    <property type="term" value="P:amino acid metabolic process"/>
    <property type="evidence" value="ECO:0007669"/>
    <property type="project" value="InterPro"/>
</dbReference>
<comment type="cofactor">
    <cofactor evidence="1">
        <name>pyridoxal 5'-phosphate</name>
        <dbReference type="ChEBI" id="CHEBI:597326"/>
    </cofactor>
</comment>
<name>A0A2R6RXK7_ACTCC</name>
<dbReference type="STRING" id="1590841.A0A2R6RXK7"/>
<keyword evidence="3 8" id="KW-0032">Aminotransferase</keyword>
<feature type="non-terminal residue" evidence="8">
    <location>
        <position position="1"/>
    </location>
</feature>
<comment type="catalytic activity">
    <reaction evidence="6">
        <text>L-aspartate + 2-oxoglutarate = oxaloacetate + L-glutamate</text>
        <dbReference type="Rhea" id="RHEA:21824"/>
        <dbReference type="ChEBI" id="CHEBI:16452"/>
        <dbReference type="ChEBI" id="CHEBI:16810"/>
        <dbReference type="ChEBI" id="CHEBI:29985"/>
        <dbReference type="ChEBI" id="CHEBI:29991"/>
        <dbReference type="EC" id="2.6.1.1"/>
    </reaction>
</comment>
<dbReference type="AlphaFoldDB" id="A0A2R6RXK7"/>
<organism evidence="8 9">
    <name type="scientific">Actinidia chinensis var. chinensis</name>
    <name type="common">Chinese soft-hair kiwi</name>
    <dbReference type="NCBI Taxonomy" id="1590841"/>
    <lineage>
        <taxon>Eukaryota</taxon>
        <taxon>Viridiplantae</taxon>
        <taxon>Streptophyta</taxon>
        <taxon>Embryophyta</taxon>
        <taxon>Tracheophyta</taxon>
        <taxon>Spermatophyta</taxon>
        <taxon>Magnoliopsida</taxon>
        <taxon>eudicotyledons</taxon>
        <taxon>Gunneridae</taxon>
        <taxon>Pentapetalae</taxon>
        <taxon>asterids</taxon>
        <taxon>Ericales</taxon>
        <taxon>Actinidiaceae</taxon>
        <taxon>Actinidia</taxon>
    </lineage>
</organism>
<evidence type="ECO:0000313" key="9">
    <source>
        <dbReference type="Proteomes" id="UP000241394"/>
    </source>
</evidence>
<evidence type="ECO:0000256" key="5">
    <source>
        <dbReference type="ARBA" id="ARBA00022898"/>
    </source>
</evidence>
<comment type="caution">
    <text evidence="8">The sequence shown here is derived from an EMBL/GenBank/DDBJ whole genome shotgun (WGS) entry which is preliminary data.</text>
</comment>
<reference evidence="9" key="2">
    <citation type="journal article" date="2018" name="BMC Genomics">
        <title>A manually annotated Actinidia chinensis var. chinensis (kiwifruit) genome highlights the challenges associated with draft genomes and gene prediction in plants.</title>
        <authorList>
            <person name="Pilkington S.M."/>
            <person name="Crowhurst R."/>
            <person name="Hilario E."/>
            <person name="Nardozza S."/>
            <person name="Fraser L."/>
            <person name="Peng Y."/>
            <person name="Gunaseelan K."/>
            <person name="Simpson R."/>
            <person name="Tahir J."/>
            <person name="Deroles S.C."/>
            <person name="Templeton K."/>
            <person name="Luo Z."/>
            <person name="Davy M."/>
            <person name="Cheng C."/>
            <person name="McNeilage M."/>
            <person name="Scaglione D."/>
            <person name="Liu Y."/>
            <person name="Zhang Q."/>
            <person name="Datson P."/>
            <person name="De Silva N."/>
            <person name="Gardiner S.E."/>
            <person name="Bassett H."/>
            <person name="Chagne D."/>
            <person name="McCallum J."/>
            <person name="Dzierzon H."/>
            <person name="Deng C."/>
            <person name="Wang Y.Y."/>
            <person name="Barron L."/>
            <person name="Manako K."/>
            <person name="Bowen J."/>
            <person name="Foster T.M."/>
            <person name="Erridge Z.A."/>
            <person name="Tiffin H."/>
            <person name="Waite C.N."/>
            <person name="Davies K.M."/>
            <person name="Grierson E.P."/>
            <person name="Laing W.A."/>
            <person name="Kirk R."/>
            <person name="Chen X."/>
            <person name="Wood M."/>
            <person name="Montefiori M."/>
            <person name="Brummell D.A."/>
            <person name="Schwinn K.E."/>
            <person name="Catanach A."/>
            <person name="Fullerton C."/>
            <person name="Li D."/>
            <person name="Meiyalaghan S."/>
            <person name="Nieuwenhuizen N."/>
            <person name="Read N."/>
            <person name="Prakash R."/>
            <person name="Hunter D."/>
            <person name="Zhang H."/>
            <person name="McKenzie M."/>
            <person name="Knabel M."/>
            <person name="Harris A."/>
            <person name="Allan A.C."/>
            <person name="Gleave A."/>
            <person name="Chen A."/>
            <person name="Janssen B.J."/>
            <person name="Plunkett B."/>
            <person name="Ampomah-Dwamena C."/>
            <person name="Voogd C."/>
            <person name="Leif D."/>
            <person name="Lafferty D."/>
            <person name="Souleyre E.J.F."/>
            <person name="Varkonyi-Gasic E."/>
            <person name="Gambi F."/>
            <person name="Hanley J."/>
            <person name="Yao J.L."/>
            <person name="Cheung J."/>
            <person name="David K.M."/>
            <person name="Warren B."/>
            <person name="Marsh K."/>
            <person name="Snowden K.C."/>
            <person name="Lin-Wang K."/>
            <person name="Brian L."/>
            <person name="Martinez-Sanchez M."/>
            <person name="Wang M."/>
            <person name="Ileperuma N."/>
            <person name="Macnee N."/>
            <person name="Campin R."/>
            <person name="McAtee P."/>
            <person name="Drummond R.S.M."/>
            <person name="Espley R.V."/>
            <person name="Ireland H.S."/>
            <person name="Wu R."/>
            <person name="Atkinson R.G."/>
            <person name="Karunairetnam S."/>
            <person name="Bulley S."/>
            <person name="Chunkath S."/>
            <person name="Hanley Z."/>
            <person name="Storey R."/>
            <person name="Thrimawithana A.H."/>
            <person name="Thomson S."/>
            <person name="David C."/>
            <person name="Testolin R."/>
            <person name="Huang H."/>
            <person name="Hellens R.P."/>
            <person name="Schaffer R.J."/>
        </authorList>
    </citation>
    <scope>NUCLEOTIDE SEQUENCE [LARGE SCALE GENOMIC DNA]</scope>
    <source>
        <strain evidence="9">cv. Red5</strain>
    </source>
</reference>
<dbReference type="InterPro" id="IPR004839">
    <property type="entry name" value="Aminotransferase_I/II_large"/>
</dbReference>
<dbReference type="Gene3D" id="3.40.640.10">
    <property type="entry name" value="Type I PLP-dependent aspartate aminotransferase-like (Major domain)"/>
    <property type="match status" value="2"/>
</dbReference>
<dbReference type="GO" id="GO:0004069">
    <property type="term" value="F:L-aspartate:2-oxoglutarate aminotransferase activity"/>
    <property type="evidence" value="ECO:0007669"/>
    <property type="project" value="TreeGrafter"/>
</dbReference>
<proteinExistence type="predicted"/>
<dbReference type="Pfam" id="PF00155">
    <property type="entry name" value="Aminotran_1_2"/>
    <property type="match status" value="1"/>
</dbReference>
<dbReference type="FunFam" id="3.40.640.10:FF:000366">
    <property type="entry name" value="Aspartate aminotransferase"/>
    <property type="match status" value="1"/>
</dbReference>